<dbReference type="Proteomes" id="UP001165384">
    <property type="component" value="Unassembled WGS sequence"/>
</dbReference>
<evidence type="ECO:0000313" key="3">
    <source>
        <dbReference type="Proteomes" id="UP001165384"/>
    </source>
</evidence>
<evidence type="ECO:0000313" key="2">
    <source>
        <dbReference type="EMBL" id="MCG2576555.1"/>
    </source>
</evidence>
<dbReference type="EMBL" id="JAKLTN010000001">
    <property type="protein sequence ID" value="MCG2576555.1"/>
    <property type="molecule type" value="Genomic_DNA"/>
</dbReference>
<dbReference type="RefSeq" id="WP_275708611.1">
    <property type="nucleotide sequence ID" value="NZ_JAKLTN010000001.1"/>
</dbReference>
<feature type="transmembrane region" description="Helical" evidence="1">
    <location>
        <begin position="26"/>
        <end position="47"/>
    </location>
</feature>
<proteinExistence type="predicted"/>
<organism evidence="2 3">
    <name type="scientific">Dechloromonas hankyongensis</name>
    <dbReference type="NCBI Taxonomy" id="2908002"/>
    <lineage>
        <taxon>Bacteria</taxon>
        <taxon>Pseudomonadati</taxon>
        <taxon>Pseudomonadota</taxon>
        <taxon>Betaproteobacteria</taxon>
        <taxon>Rhodocyclales</taxon>
        <taxon>Azonexaceae</taxon>
        <taxon>Dechloromonas</taxon>
    </lineage>
</organism>
<protein>
    <submittedName>
        <fullName evidence="2">Uncharacterized protein</fullName>
    </submittedName>
</protein>
<reference evidence="2" key="1">
    <citation type="submission" date="2022-01" db="EMBL/GenBank/DDBJ databases">
        <authorList>
            <person name="Jo J.-H."/>
            <person name="Im W.-T."/>
        </authorList>
    </citation>
    <scope>NUCLEOTIDE SEQUENCE</scope>
    <source>
        <strain evidence="2">XY25</strain>
    </source>
</reference>
<keyword evidence="1" id="KW-0812">Transmembrane</keyword>
<comment type="caution">
    <text evidence="2">The sequence shown here is derived from an EMBL/GenBank/DDBJ whole genome shotgun (WGS) entry which is preliminary data.</text>
</comment>
<name>A0ABS9K068_9RHOO</name>
<sequence length="327" mass="37040">MRNTLSERTKQNDDNLNITSICREVLLVRLPFVMASIALGVMVSFAARTEPVATVKKRAAVNIQVDNQGWGAVDTGQIERVLHSVADLLLDQQPDRAPITVRVSHTDSNPVALYDRGPNGEYMIRLHADQARWHLYVYEFAHEFCHVLSNYGHAGGEVSRQNQWFEETICETASLYALETLATEWSVAPPEPELASHAKDLRRFFKFLIAERHRTLPENTELREWLQERQAQLRADPYRRDQNDLVAKSVLPLFFADSKSWEAISYLNLHPDDPSASLDDFMRHWHANAPERDRPFIAKLSAMLLHKDVISAPPTQVAVSPVGPGGT</sequence>
<keyword evidence="3" id="KW-1185">Reference proteome</keyword>
<keyword evidence="1" id="KW-0472">Membrane</keyword>
<keyword evidence="1" id="KW-1133">Transmembrane helix</keyword>
<accession>A0ABS9K068</accession>
<gene>
    <name evidence="2" type="ORF">LZ012_06045</name>
</gene>
<evidence type="ECO:0000256" key="1">
    <source>
        <dbReference type="SAM" id="Phobius"/>
    </source>
</evidence>